<evidence type="ECO:0000256" key="1">
    <source>
        <dbReference type="ARBA" id="ARBA00004141"/>
    </source>
</evidence>
<evidence type="ECO:0000256" key="5">
    <source>
        <dbReference type="ARBA" id="ARBA00023136"/>
    </source>
</evidence>
<feature type="transmembrane region" description="Helical" evidence="6">
    <location>
        <begin position="56"/>
        <end position="74"/>
    </location>
</feature>
<keyword evidence="8" id="KW-1185">Reference proteome</keyword>
<organism evidence="7 8">
    <name type="scientific">Qipengyuania benthica</name>
    <dbReference type="NCBI Taxonomy" id="3067651"/>
    <lineage>
        <taxon>Bacteria</taxon>
        <taxon>Pseudomonadati</taxon>
        <taxon>Pseudomonadota</taxon>
        <taxon>Alphaproteobacteria</taxon>
        <taxon>Sphingomonadales</taxon>
        <taxon>Erythrobacteraceae</taxon>
        <taxon>Qipengyuania</taxon>
    </lineage>
</organism>
<comment type="caution">
    <text evidence="7">The sequence shown here is derived from an EMBL/GenBank/DDBJ whole genome shotgun (WGS) entry which is preliminary data.</text>
</comment>
<dbReference type="Pfam" id="PF01594">
    <property type="entry name" value="AI-2E_transport"/>
    <property type="match status" value="1"/>
</dbReference>
<comment type="similarity">
    <text evidence="2">Belongs to the autoinducer-2 exporter (AI-2E) (TC 2.A.86) family.</text>
</comment>
<reference evidence="7 8" key="1">
    <citation type="submission" date="2023-08" db="EMBL/GenBank/DDBJ databases">
        <title>genomic of DY56.</title>
        <authorList>
            <person name="Wang Y."/>
        </authorList>
    </citation>
    <scope>NUCLEOTIDE SEQUENCE [LARGE SCALE GENOMIC DNA]</scope>
    <source>
        <strain evidence="7 8">DY56-A-20</strain>
    </source>
</reference>
<feature type="transmembrane region" description="Helical" evidence="6">
    <location>
        <begin position="255"/>
        <end position="282"/>
    </location>
</feature>
<sequence length="395" mass="42318">MTKPRPDPQRAEALARSGRRLAFAEQELRLISALVLLIGLGLFLALPFVLSIGSVVFLPLTAAVVLTIILSPLADKLAIWGLPNGLASLISLLVFLAIVMLALALILQPAFALFEQLPEMVDTVGRRFAELRDRFGWIAQINEDLAELMERGNGARVVIASPSLLQEMAFATPSVLIEIVLMLLMTFFMVEARVRLRQHLLLGRASFGASVKAARVLREVQDRVAAYILTVGWINLCVGVIVGLGAWALGVEAPIMWGGLAALLNFIPYIGPTLMIGLLALFGIGTTDTVLLGLVPAAAYLALHTIEANVVTPSILGARFTMNPVMILIALSYFSWIWGVPGALLSVPLLLTLTALFEHVGTPNLVGFVFGEPLFAEKLLVGESEDQTAGASGPA</sequence>
<feature type="transmembrane region" description="Helical" evidence="6">
    <location>
        <begin position="224"/>
        <end position="249"/>
    </location>
</feature>
<evidence type="ECO:0000256" key="6">
    <source>
        <dbReference type="SAM" id="Phobius"/>
    </source>
</evidence>
<feature type="transmembrane region" description="Helical" evidence="6">
    <location>
        <begin position="28"/>
        <end position="50"/>
    </location>
</feature>
<proteinExistence type="inferred from homology"/>
<gene>
    <name evidence="7" type="ORF">Q9K01_10765</name>
</gene>
<dbReference type="EMBL" id="JAVAIL010000003">
    <property type="protein sequence ID" value="MDP4540108.1"/>
    <property type="molecule type" value="Genomic_DNA"/>
</dbReference>
<dbReference type="PANTHER" id="PTHR21716">
    <property type="entry name" value="TRANSMEMBRANE PROTEIN"/>
    <property type="match status" value="1"/>
</dbReference>
<evidence type="ECO:0000313" key="7">
    <source>
        <dbReference type="EMBL" id="MDP4540108.1"/>
    </source>
</evidence>
<name>A0ABT9H9W2_9SPHN</name>
<feature type="transmembrane region" description="Helical" evidence="6">
    <location>
        <begin position="170"/>
        <end position="190"/>
    </location>
</feature>
<keyword evidence="4 6" id="KW-1133">Transmembrane helix</keyword>
<feature type="transmembrane region" description="Helical" evidence="6">
    <location>
        <begin position="326"/>
        <end position="351"/>
    </location>
</feature>
<feature type="transmembrane region" description="Helical" evidence="6">
    <location>
        <begin position="289"/>
        <end position="306"/>
    </location>
</feature>
<feature type="transmembrane region" description="Helical" evidence="6">
    <location>
        <begin position="86"/>
        <end position="107"/>
    </location>
</feature>
<dbReference type="PANTHER" id="PTHR21716:SF16">
    <property type="entry name" value="BLL1467 PROTEIN"/>
    <property type="match status" value="1"/>
</dbReference>
<evidence type="ECO:0000256" key="4">
    <source>
        <dbReference type="ARBA" id="ARBA00022989"/>
    </source>
</evidence>
<keyword evidence="3 6" id="KW-0812">Transmembrane</keyword>
<dbReference type="InterPro" id="IPR002549">
    <property type="entry name" value="AI-2E-like"/>
</dbReference>
<accession>A0ABT9H9W2</accession>
<evidence type="ECO:0000256" key="3">
    <source>
        <dbReference type="ARBA" id="ARBA00022692"/>
    </source>
</evidence>
<evidence type="ECO:0000256" key="2">
    <source>
        <dbReference type="ARBA" id="ARBA00009773"/>
    </source>
</evidence>
<comment type="subcellular location">
    <subcellularLocation>
        <location evidence="1">Membrane</location>
        <topology evidence="1">Multi-pass membrane protein</topology>
    </subcellularLocation>
</comment>
<evidence type="ECO:0000313" key="8">
    <source>
        <dbReference type="Proteomes" id="UP001235664"/>
    </source>
</evidence>
<keyword evidence="5 6" id="KW-0472">Membrane</keyword>
<dbReference type="RefSeq" id="WP_305930251.1">
    <property type="nucleotide sequence ID" value="NZ_JAVAIL010000003.1"/>
</dbReference>
<protein>
    <submittedName>
        <fullName evidence="7">AI-2E family transporter</fullName>
    </submittedName>
</protein>
<dbReference type="Proteomes" id="UP001235664">
    <property type="component" value="Unassembled WGS sequence"/>
</dbReference>